<proteinExistence type="predicted"/>
<evidence type="ECO:0000313" key="4">
    <source>
        <dbReference type="Proteomes" id="UP000813824"/>
    </source>
</evidence>
<gene>
    <name evidence="3" type="ORF">BXZ70DRAFT_1012795</name>
</gene>
<name>A0A8K0XK06_9AGAR</name>
<dbReference type="EMBL" id="JAEVFJ010000060">
    <property type="protein sequence ID" value="KAH8078052.1"/>
    <property type="molecule type" value="Genomic_DNA"/>
</dbReference>
<evidence type="ECO:0000256" key="1">
    <source>
        <dbReference type="SAM" id="MobiDB-lite"/>
    </source>
</evidence>
<keyword evidence="2" id="KW-0472">Membrane</keyword>
<accession>A0A8K0XK06</accession>
<evidence type="ECO:0000313" key="3">
    <source>
        <dbReference type="EMBL" id="KAH8078052.1"/>
    </source>
</evidence>
<evidence type="ECO:0000256" key="2">
    <source>
        <dbReference type="SAM" id="Phobius"/>
    </source>
</evidence>
<dbReference type="Proteomes" id="UP000813824">
    <property type="component" value="Unassembled WGS sequence"/>
</dbReference>
<feature type="transmembrane region" description="Helical" evidence="2">
    <location>
        <begin position="92"/>
        <end position="117"/>
    </location>
</feature>
<sequence>MSRVSKGFTFWGMVGATMTALKLKNTWDEYRQVSSEDELEHGHGPVALHSAPLEPPPSYRDDDVESQPLQGGLTMDTEIPGARPKRKSRKDCCVCCGVNCGIFWKAFGFVSMVVIVWQVVRLLIWTIQPAPTGLENMPAYSTSLGCLDVNHFYQDQQNITYSVAVNPSRKEHRFSIQGNGVGTLTLAAGAPGDDDVKIDLSLRAGDSVLFEQVSMYYPTMEEVNDGTSTSRAQLNTARDLAGSCMRFDMTLYIPATLKTLRLETLAVTHIQFDPEAKLDMEVLSLVMFAADTKNLLLPTADIQADHMSLEMVRGWMLGNVSIAEKTTLVTQRGDATANVGIHPVISLDEDPKTATLQTTTGVGRSDFTWIGNLGAPHRPIHSTHRSSRYGDLYLTYKAAEFNGHVDLESKSYSASGVSGLGVNRNGTELPWVGQKDGGDILKIRSPEGWVGLYF</sequence>
<keyword evidence="2" id="KW-1133">Transmembrane helix</keyword>
<keyword evidence="4" id="KW-1185">Reference proteome</keyword>
<comment type="caution">
    <text evidence="3">The sequence shown here is derived from an EMBL/GenBank/DDBJ whole genome shotgun (WGS) entry which is preliminary data.</text>
</comment>
<organism evidence="3 4">
    <name type="scientific">Cristinia sonorae</name>
    <dbReference type="NCBI Taxonomy" id="1940300"/>
    <lineage>
        <taxon>Eukaryota</taxon>
        <taxon>Fungi</taxon>
        <taxon>Dikarya</taxon>
        <taxon>Basidiomycota</taxon>
        <taxon>Agaricomycotina</taxon>
        <taxon>Agaricomycetes</taxon>
        <taxon>Agaricomycetidae</taxon>
        <taxon>Agaricales</taxon>
        <taxon>Pleurotineae</taxon>
        <taxon>Stephanosporaceae</taxon>
        <taxon>Cristinia</taxon>
    </lineage>
</organism>
<keyword evidence="2" id="KW-0812">Transmembrane</keyword>
<feature type="region of interest" description="Disordered" evidence="1">
    <location>
        <begin position="44"/>
        <end position="87"/>
    </location>
</feature>
<protein>
    <submittedName>
        <fullName evidence="3">Uncharacterized protein</fullName>
    </submittedName>
</protein>
<dbReference type="OrthoDB" id="2991206at2759"/>
<reference evidence="3" key="1">
    <citation type="journal article" date="2021" name="New Phytol.">
        <title>Evolutionary innovations through gain and loss of genes in the ectomycorrhizal Boletales.</title>
        <authorList>
            <person name="Wu G."/>
            <person name="Miyauchi S."/>
            <person name="Morin E."/>
            <person name="Kuo A."/>
            <person name="Drula E."/>
            <person name="Varga T."/>
            <person name="Kohler A."/>
            <person name="Feng B."/>
            <person name="Cao Y."/>
            <person name="Lipzen A."/>
            <person name="Daum C."/>
            <person name="Hundley H."/>
            <person name="Pangilinan J."/>
            <person name="Johnson J."/>
            <person name="Barry K."/>
            <person name="LaButti K."/>
            <person name="Ng V."/>
            <person name="Ahrendt S."/>
            <person name="Min B."/>
            <person name="Choi I.G."/>
            <person name="Park H."/>
            <person name="Plett J.M."/>
            <person name="Magnuson J."/>
            <person name="Spatafora J.W."/>
            <person name="Nagy L.G."/>
            <person name="Henrissat B."/>
            <person name="Grigoriev I.V."/>
            <person name="Yang Z.L."/>
            <person name="Xu J."/>
            <person name="Martin F.M."/>
        </authorList>
    </citation>
    <scope>NUCLEOTIDE SEQUENCE</scope>
    <source>
        <strain evidence="3">KKN 215</strain>
    </source>
</reference>
<dbReference type="AlphaFoldDB" id="A0A8K0XK06"/>